<evidence type="ECO:0000313" key="3">
    <source>
        <dbReference type="Proteomes" id="UP000001477"/>
    </source>
</evidence>
<accession>C4Z895</accession>
<evidence type="ECO:0000313" key="2">
    <source>
        <dbReference type="EMBL" id="ACR75112.1"/>
    </source>
</evidence>
<name>C4Z895_AGARV</name>
<dbReference type="KEGG" id="ere:EUBREC_1352"/>
<reference evidence="2 3" key="1">
    <citation type="journal article" date="2009" name="Proc. Natl. Acad. Sci. U.S.A.">
        <title>Characterizing a model human gut microbiota composed of members of its two dominant bacterial phyla.</title>
        <authorList>
            <person name="Mahowald M.A."/>
            <person name="Rey F.E."/>
            <person name="Seedorf H."/>
            <person name="Turnbaugh P.J."/>
            <person name="Fulton R.S."/>
            <person name="Wollam A."/>
            <person name="Shah N."/>
            <person name="Wang C."/>
            <person name="Magrini V."/>
            <person name="Wilson R.K."/>
            <person name="Cantarel B.L."/>
            <person name="Coutinho P.M."/>
            <person name="Henrissat B."/>
            <person name="Crock L.W."/>
            <person name="Russell A."/>
            <person name="Verberkmoes N.C."/>
            <person name="Hettich R.L."/>
            <person name="Gordon J.I."/>
        </authorList>
    </citation>
    <scope>NUCLEOTIDE SEQUENCE [LARGE SCALE GENOMIC DNA]</scope>
    <source>
        <strain evidence="3">ATCC 33656 / DSM 3377 / JCM 17463 / KCTC 5835 / LMG 30912 / VPI 0990</strain>
    </source>
</reference>
<dbReference type="PaxDb" id="515619-EUBREC_1352"/>
<feature type="transmembrane region" description="Helical" evidence="1">
    <location>
        <begin position="21"/>
        <end position="40"/>
    </location>
</feature>
<sequence>MNNKVSQKLEIIGFKESVKKYTTIYFFIYFLYYIYVLPVFSVDEISPNKTEDHHWLS</sequence>
<proteinExistence type="predicted"/>
<keyword evidence="1" id="KW-0472">Membrane</keyword>
<protein>
    <submittedName>
        <fullName evidence="2">Uncharacterized protein</fullName>
    </submittedName>
</protein>
<evidence type="ECO:0000256" key="1">
    <source>
        <dbReference type="SAM" id="Phobius"/>
    </source>
</evidence>
<organism evidence="2 3">
    <name type="scientific">Agathobacter rectalis (strain ATCC 33656 / DSM 3377 / JCM 17463 / KCTC 5835 / VPI 0990)</name>
    <name type="common">Eubacterium rectale</name>
    <dbReference type="NCBI Taxonomy" id="515619"/>
    <lineage>
        <taxon>Bacteria</taxon>
        <taxon>Bacillati</taxon>
        <taxon>Bacillota</taxon>
        <taxon>Clostridia</taxon>
        <taxon>Lachnospirales</taxon>
        <taxon>Lachnospiraceae</taxon>
        <taxon>Agathobacter</taxon>
    </lineage>
</organism>
<keyword evidence="1" id="KW-0812">Transmembrane</keyword>
<gene>
    <name evidence="2" type="ordered locus">EUBREC_1352</name>
</gene>
<dbReference type="EMBL" id="CP001107">
    <property type="protein sequence ID" value="ACR75112.1"/>
    <property type="molecule type" value="Genomic_DNA"/>
</dbReference>
<dbReference type="AlphaFoldDB" id="C4Z895"/>
<dbReference type="STRING" id="515619.EUBREC_1352"/>
<dbReference type="HOGENOM" id="CLU_2989977_0_0_9"/>
<keyword evidence="1" id="KW-1133">Transmembrane helix</keyword>
<dbReference type="Proteomes" id="UP000001477">
    <property type="component" value="Chromosome"/>
</dbReference>